<feature type="compositionally biased region" description="Basic and acidic residues" evidence="2">
    <location>
        <begin position="96"/>
        <end position="115"/>
    </location>
</feature>
<reference evidence="3" key="1">
    <citation type="journal article" date="2023" name="Science">
        <title>Genome structures resolve the early diversification of teleost fishes.</title>
        <authorList>
            <person name="Parey E."/>
            <person name="Louis A."/>
            <person name="Montfort J."/>
            <person name="Bouchez O."/>
            <person name="Roques C."/>
            <person name="Iampietro C."/>
            <person name="Lluch J."/>
            <person name="Castinel A."/>
            <person name="Donnadieu C."/>
            <person name="Desvignes T."/>
            <person name="Floi Bucao C."/>
            <person name="Jouanno E."/>
            <person name="Wen M."/>
            <person name="Mejri S."/>
            <person name="Dirks R."/>
            <person name="Jansen H."/>
            <person name="Henkel C."/>
            <person name="Chen W.J."/>
            <person name="Zahm M."/>
            <person name="Cabau C."/>
            <person name="Klopp C."/>
            <person name="Thompson A.W."/>
            <person name="Robinson-Rechavi M."/>
            <person name="Braasch I."/>
            <person name="Lecointre G."/>
            <person name="Bobe J."/>
            <person name="Postlethwait J.H."/>
            <person name="Berthelot C."/>
            <person name="Roest Crollius H."/>
            <person name="Guiguen Y."/>
        </authorList>
    </citation>
    <scope>NUCLEOTIDE SEQUENCE</scope>
    <source>
        <strain evidence="3">WJC10195</strain>
    </source>
</reference>
<evidence type="ECO:0000256" key="2">
    <source>
        <dbReference type="SAM" id="MobiDB-lite"/>
    </source>
</evidence>
<evidence type="ECO:0000313" key="4">
    <source>
        <dbReference type="Proteomes" id="UP001152622"/>
    </source>
</evidence>
<feature type="coiled-coil region" evidence="1">
    <location>
        <begin position="25"/>
        <end position="60"/>
    </location>
</feature>
<accession>A0A9Q1FQY5</accession>
<keyword evidence="1" id="KW-0175">Coiled coil</keyword>
<dbReference type="EMBL" id="JAINUF010000004">
    <property type="protein sequence ID" value="KAJ8364276.1"/>
    <property type="molecule type" value="Genomic_DNA"/>
</dbReference>
<proteinExistence type="predicted"/>
<comment type="caution">
    <text evidence="3">The sequence shown here is derived from an EMBL/GenBank/DDBJ whole genome shotgun (WGS) entry which is preliminary data.</text>
</comment>
<sequence>MQQSSAGNWKLFCSRRREESQQLAMEQVEEEFERRMSESQRALEERAEAASLRRKMLAQQESGVRRRQKKPRWVKVVFENYRPNRWFTEEQMSSDQRGRGSDARRVGAEGMGRRD</sequence>
<dbReference type="AlphaFoldDB" id="A0A9Q1FQY5"/>
<dbReference type="Proteomes" id="UP001152622">
    <property type="component" value="Chromosome 4"/>
</dbReference>
<evidence type="ECO:0000256" key="1">
    <source>
        <dbReference type="SAM" id="Coils"/>
    </source>
</evidence>
<keyword evidence="4" id="KW-1185">Reference proteome</keyword>
<name>A0A9Q1FQY5_SYNKA</name>
<gene>
    <name evidence="3" type="ORF">SKAU_G00131070</name>
</gene>
<evidence type="ECO:0000313" key="3">
    <source>
        <dbReference type="EMBL" id="KAJ8364276.1"/>
    </source>
</evidence>
<feature type="region of interest" description="Disordered" evidence="2">
    <location>
        <begin position="88"/>
        <end position="115"/>
    </location>
</feature>
<organism evidence="3 4">
    <name type="scientific">Synaphobranchus kaupii</name>
    <name type="common">Kaup's arrowtooth eel</name>
    <dbReference type="NCBI Taxonomy" id="118154"/>
    <lineage>
        <taxon>Eukaryota</taxon>
        <taxon>Metazoa</taxon>
        <taxon>Chordata</taxon>
        <taxon>Craniata</taxon>
        <taxon>Vertebrata</taxon>
        <taxon>Euteleostomi</taxon>
        <taxon>Actinopterygii</taxon>
        <taxon>Neopterygii</taxon>
        <taxon>Teleostei</taxon>
        <taxon>Anguilliformes</taxon>
        <taxon>Synaphobranchidae</taxon>
        <taxon>Synaphobranchus</taxon>
    </lineage>
</organism>
<protein>
    <submittedName>
        <fullName evidence="3">Uncharacterized protein</fullName>
    </submittedName>
</protein>